<organism evidence="2 3">
    <name type="scientific">Aliikangiella coralliicola</name>
    <dbReference type="NCBI Taxonomy" id="2592383"/>
    <lineage>
        <taxon>Bacteria</taxon>
        <taxon>Pseudomonadati</taxon>
        <taxon>Pseudomonadota</taxon>
        <taxon>Gammaproteobacteria</taxon>
        <taxon>Oceanospirillales</taxon>
        <taxon>Pleioneaceae</taxon>
        <taxon>Aliikangiella</taxon>
    </lineage>
</organism>
<keyword evidence="1" id="KW-1133">Transmembrane helix</keyword>
<dbReference type="Pfam" id="PF10861">
    <property type="entry name" value="DUF2784"/>
    <property type="match status" value="1"/>
</dbReference>
<protein>
    <submittedName>
        <fullName evidence="2">DUF2784 domain-containing protein</fullName>
    </submittedName>
</protein>
<accession>A0A545UG74</accession>
<name>A0A545UG74_9GAMM</name>
<evidence type="ECO:0000313" key="2">
    <source>
        <dbReference type="EMBL" id="TQV88476.1"/>
    </source>
</evidence>
<dbReference type="RefSeq" id="WP_142892984.1">
    <property type="nucleotide sequence ID" value="NZ_ML660162.1"/>
</dbReference>
<feature type="transmembrane region" description="Helical" evidence="1">
    <location>
        <begin position="36"/>
        <end position="54"/>
    </location>
</feature>
<sequence>MLYRILADIVVIIHLFFILFVLFGGLLVLWRRWLCFIHLPAFLWGVLLEFNGWICPLTPLENMLRISGNSAGYSGGFVEFYVLPVIYPTGLTHDIQLLLGAFTLLVNGGIYAYVIRHYAVRRKHE</sequence>
<dbReference type="AlphaFoldDB" id="A0A545UG74"/>
<evidence type="ECO:0000313" key="3">
    <source>
        <dbReference type="Proteomes" id="UP000315439"/>
    </source>
</evidence>
<gene>
    <name evidence="2" type="ORF">FLL46_08100</name>
</gene>
<feature type="transmembrane region" description="Helical" evidence="1">
    <location>
        <begin position="6"/>
        <end position="29"/>
    </location>
</feature>
<keyword evidence="1" id="KW-0812">Transmembrane</keyword>
<proteinExistence type="predicted"/>
<keyword evidence="3" id="KW-1185">Reference proteome</keyword>
<keyword evidence="1" id="KW-0472">Membrane</keyword>
<feature type="transmembrane region" description="Helical" evidence="1">
    <location>
        <begin position="95"/>
        <end position="115"/>
    </location>
</feature>
<reference evidence="2 3" key="1">
    <citation type="submission" date="2019-07" db="EMBL/GenBank/DDBJ databases">
        <title>Draft genome for Aliikangiella sp. M105.</title>
        <authorList>
            <person name="Wang G."/>
        </authorList>
    </citation>
    <scope>NUCLEOTIDE SEQUENCE [LARGE SCALE GENOMIC DNA]</scope>
    <source>
        <strain evidence="2 3">M105</strain>
    </source>
</reference>
<evidence type="ECO:0000256" key="1">
    <source>
        <dbReference type="SAM" id="Phobius"/>
    </source>
</evidence>
<dbReference type="Proteomes" id="UP000315439">
    <property type="component" value="Unassembled WGS sequence"/>
</dbReference>
<dbReference type="EMBL" id="VIKS01000004">
    <property type="protein sequence ID" value="TQV88476.1"/>
    <property type="molecule type" value="Genomic_DNA"/>
</dbReference>
<dbReference type="OrthoDB" id="370375at2"/>
<dbReference type="InterPro" id="IPR021218">
    <property type="entry name" value="DUF2784"/>
</dbReference>
<comment type="caution">
    <text evidence="2">The sequence shown here is derived from an EMBL/GenBank/DDBJ whole genome shotgun (WGS) entry which is preliminary data.</text>
</comment>